<feature type="chain" id="PRO_5043584729" description="Taste receptor type 2" evidence="14">
    <location>
        <begin position="18"/>
        <end position="278"/>
    </location>
</feature>
<keyword evidence="7 12" id="KW-0297">G-protein coupled receptor</keyword>
<evidence type="ECO:0000256" key="14">
    <source>
        <dbReference type="SAM" id="SignalP"/>
    </source>
</evidence>
<keyword evidence="14" id="KW-0732">Signal</keyword>
<evidence type="ECO:0000256" key="13">
    <source>
        <dbReference type="SAM" id="Phobius"/>
    </source>
</evidence>
<dbReference type="GO" id="GO:0033038">
    <property type="term" value="F:bitter taste receptor activity"/>
    <property type="evidence" value="ECO:0007669"/>
    <property type="project" value="InterPro"/>
</dbReference>
<name>A0AAV3ANF5_PYXAD</name>
<feature type="transmembrane region" description="Helical" evidence="13">
    <location>
        <begin position="113"/>
        <end position="139"/>
    </location>
</feature>
<evidence type="ECO:0000256" key="11">
    <source>
        <dbReference type="RuleBase" id="RU004423"/>
    </source>
</evidence>
<evidence type="ECO:0000313" key="16">
    <source>
        <dbReference type="Proteomes" id="UP001181693"/>
    </source>
</evidence>
<evidence type="ECO:0000256" key="1">
    <source>
        <dbReference type="ARBA" id="ARBA00004141"/>
    </source>
</evidence>
<accession>A0AAV3ANF5</accession>
<evidence type="ECO:0000256" key="12">
    <source>
        <dbReference type="RuleBase" id="RU004424"/>
    </source>
</evidence>
<keyword evidence="10 12" id="KW-0807">Transducer</keyword>
<comment type="subcellular location">
    <subcellularLocation>
        <location evidence="1 12">Membrane</location>
        <topology evidence="1 12">Multi-pass membrane protein</topology>
    </subcellularLocation>
</comment>
<dbReference type="PANTHER" id="PTHR11394:SF160">
    <property type="entry name" value="TASTE RECEPTOR TYPE 2"/>
    <property type="match status" value="1"/>
</dbReference>
<keyword evidence="9 12" id="KW-0675">Receptor</keyword>
<evidence type="ECO:0000256" key="4">
    <source>
        <dbReference type="ARBA" id="ARBA00022606"/>
    </source>
</evidence>
<gene>
    <name evidence="15" type="ORF">GDO54_009897</name>
</gene>
<evidence type="ECO:0000256" key="7">
    <source>
        <dbReference type="ARBA" id="ARBA00023040"/>
    </source>
</evidence>
<evidence type="ECO:0000256" key="3">
    <source>
        <dbReference type="ARBA" id="ARBA00022480"/>
    </source>
</evidence>
<feature type="signal peptide" evidence="14">
    <location>
        <begin position="1"/>
        <end position="17"/>
    </location>
</feature>
<dbReference type="PANTHER" id="PTHR11394">
    <property type="entry name" value="TASTE RECEPTOR TYPE 2"/>
    <property type="match status" value="1"/>
</dbReference>
<keyword evidence="4 12" id="KW-0716">Sensory transduction</keyword>
<protein>
    <recommendedName>
        <fullName evidence="12">Taste receptor type 2</fullName>
    </recommendedName>
</protein>
<keyword evidence="6 13" id="KW-1133">Transmembrane helix</keyword>
<dbReference type="InterPro" id="IPR007960">
    <property type="entry name" value="TAS2R"/>
</dbReference>
<keyword evidence="8 12" id="KW-0472">Membrane</keyword>
<organism evidence="15 16">
    <name type="scientific">Pyxicephalus adspersus</name>
    <name type="common">African bullfrog</name>
    <dbReference type="NCBI Taxonomy" id="30357"/>
    <lineage>
        <taxon>Eukaryota</taxon>
        <taxon>Metazoa</taxon>
        <taxon>Chordata</taxon>
        <taxon>Craniata</taxon>
        <taxon>Vertebrata</taxon>
        <taxon>Euteleostomi</taxon>
        <taxon>Amphibia</taxon>
        <taxon>Batrachia</taxon>
        <taxon>Anura</taxon>
        <taxon>Neobatrachia</taxon>
        <taxon>Ranoidea</taxon>
        <taxon>Pyxicephalidae</taxon>
        <taxon>Pyxicephalinae</taxon>
        <taxon>Pyxicephalus</taxon>
    </lineage>
</organism>
<evidence type="ECO:0000256" key="5">
    <source>
        <dbReference type="ARBA" id="ARBA00022692"/>
    </source>
</evidence>
<evidence type="ECO:0000256" key="8">
    <source>
        <dbReference type="ARBA" id="ARBA00023136"/>
    </source>
</evidence>
<feature type="transmembrane region" description="Helical" evidence="13">
    <location>
        <begin position="163"/>
        <end position="186"/>
    </location>
</feature>
<keyword evidence="5 12" id="KW-0812">Transmembrane</keyword>
<comment type="similarity">
    <text evidence="2 11">Belongs to the G-protein coupled receptor T2R family.</text>
</comment>
<dbReference type="Pfam" id="PF05296">
    <property type="entry name" value="TAS2R"/>
    <property type="match status" value="1"/>
</dbReference>
<dbReference type="AlphaFoldDB" id="A0AAV3ANF5"/>
<comment type="caution">
    <text evidence="15">The sequence shown here is derived from an EMBL/GenBank/DDBJ whole genome shotgun (WGS) entry which is preliminary data.</text>
</comment>
<proteinExistence type="inferred from homology"/>
<keyword evidence="16" id="KW-1185">Reference proteome</keyword>
<evidence type="ECO:0000313" key="15">
    <source>
        <dbReference type="EMBL" id="DBA25517.1"/>
    </source>
</evidence>
<dbReference type="Proteomes" id="UP001181693">
    <property type="component" value="Unassembled WGS sequence"/>
</dbReference>
<evidence type="ECO:0000256" key="6">
    <source>
        <dbReference type="ARBA" id="ARBA00022989"/>
    </source>
</evidence>
<reference evidence="15" key="1">
    <citation type="thesis" date="2020" institute="ProQuest LLC" country="789 East Eisenhower Parkway, Ann Arbor, MI, USA">
        <title>Comparative Genomics and Chromosome Evolution.</title>
        <authorList>
            <person name="Mudd A.B."/>
        </authorList>
    </citation>
    <scope>NUCLEOTIDE SEQUENCE</scope>
    <source>
        <strain evidence="15">1538</strain>
        <tissue evidence="15">Blood</tissue>
    </source>
</reference>
<dbReference type="GO" id="GO:0004930">
    <property type="term" value="F:G protein-coupled receptor activity"/>
    <property type="evidence" value="ECO:0007669"/>
    <property type="project" value="UniProtKB-KW"/>
</dbReference>
<evidence type="ECO:0000256" key="10">
    <source>
        <dbReference type="ARBA" id="ARBA00023224"/>
    </source>
</evidence>
<evidence type="ECO:0000256" key="2">
    <source>
        <dbReference type="ARBA" id="ARBA00007376"/>
    </source>
</evidence>
<feature type="transmembrane region" description="Helical" evidence="13">
    <location>
        <begin position="64"/>
        <end position="92"/>
    </location>
</feature>
<feature type="transmembrane region" description="Helical" evidence="13">
    <location>
        <begin position="236"/>
        <end position="258"/>
    </location>
</feature>
<dbReference type="GO" id="GO:0016020">
    <property type="term" value="C:membrane"/>
    <property type="evidence" value="ECO:0007669"/>
    <property type="project" value="UniProtKB-SubCell"/>
</dbReference>
<evidence type="ECO:0000256" key="9">
    <source>
        <dbReference type="ARBA" id="ARBA00023170"/>
    </source>
</evidence>
<keyword evidence="3 12" id="KW-0919">Taste</keyword>
<dbReference type="EMBL" id="DYDO01000004">
    <property type="protein sequence ID" value="DBA25517.1"/>
    <property type="molecule type" value="Genomic_DNA"/>
</dbReference>
<feature type="transmembrane region" description="Helical" evidence="13">
    <location>
        <begin position="207"/>
        <end position="224"/>
    </location>
</feature>
<sequence>MTLVGLFMQSFIVVVNVFCWMNKGSLKPSDQIITSLEITKILYHAVSLLEVLSKCYFEEFYKEYFILIIFTVQTLSLSTTCLSASLSIFFCFKISNFQNVLFLRLKAIISQRVTYLIIASVLITIGISLTCFFLTFNVFSRNSTTDFSLEFTKSLETLNSCDMLWNIFPSHIYFLSSVLLIISLSFHMWRMKHCGNVISSMDTYHRIIKFTAISFLICALQMTVNLTEQHGFRMFGLLGMILIWNMFPVLHSMSLIYINTNLRNQLFKIVHCGPSFMS</sequence>